<dbReference type="Gene3D" id="2.120.10.30">
    <property type="entry name" value="TolB, C-terminal domain"/>
    <property type="match status" value="1"/>
</dbReference>
<evidence type="ECO:0000256" key="2">
    <source>
        <dbReference type="ARBA" id="ARBA00009939"/>
    </source>
</evidence>
<dbReference type="PROSITE" id="PS01209">
    <property type="entry name" value="LDLRA_1"/>
    <property type="match status" value="2"/>
</dbReference>
<feature type="region of interest" description="Disordered" evidence="16">
    <location>
        <begin position="837"/>
        <end position="857"/>
    </location>
</feature>
<dbReference type="Proteomes" id="UP000283509">
    <property type="component" value="Unassembled WGS sequence"/>
</dbReference>
<feature type="disulfide bond" evidence="14">
    <location>
        <begin position="26"/>
        <end position="44"/>
    </location>
</feature>
<evidence type="ECO:0000256" key="11">
    <source>
        <dbReference type="ARBA" id="ARBA00023157"/>
    </source>
</evidence>
<dbReference type="InterPro" id="IPR036055">
    <property type="entry name" value="LDL_receptor-like_sf"/>
</dbReference>
<evidence type="ECO:0000256" key="3">
    <source>
        <dbReference type="ARBA" id="ARBA00022536"/>
    </source>
</evidence>
<evidence type="ECO:0000256" key="18">
    <source>
        <dbReference type="SAM" id="SignalP"/>
    </source>
</evidence>
<evidence type="ECO:0000313" key="20">
    <source>
        <dbReference type="EMBL" id="ROT72430.1"/>
    </source>
</evidence>
<keyword evidence="4" id="KW-0254">Endocytosis</keyword>
<evidence type="ECO:0000256" key="8">
    <source>
        <dbReference type="ARBA" id="ARBA00022837"/>
    </source>
</evidence>
<feature type="disulfide bond" evidence="14">
    <location>
        <begin position="153"/>
        <end position="171"/>
    </location>
</feature>
<dbReference type="PROSITE" id="PS51120">
    <property type="entry name" value="LDLRB"/>
    <property type="match status" value="3"/>
</dbReference>
<evidence type="ECO:0000256" key="12">
    <source>
        <dbReference type="ARBA" id="ARBA00023170"/>
    </source>
</evidence>
<feature type="repeat" description="LDL-receptor class B" evidence="15">
    <location>
        <begin position="449"/>
        <end position="492"/>
    </location>
</feature>
<dbReference type="InterPro" id="IPR051221">
    <property type="entry name" value="LDLR-related"/>
</dbReference>
<evidence type="ECO:0000313" key="21">
    <source>
        <dbReference type="Proteomes" id="UP000283509"/>
    </source>
</evidence>
<keyword evidence="11 14" id="KW-1015">Disulfide bond</keyword>
<feature type="signal peptide" evidence="18">
    <location>
        <begin position="1"/>
        <end position="15"/>
    </location>
</feature>
<dbReference type="SUPFAM" id="SSF63825">
    <property type="entry name" value="YWTD domain"/>
    <property type="match status" value="1"/>
</dbReference>
<feature type="disulfide bond" evidence="14">
    <location>
        <begin position="85"/>
        <end position="100"/>
    </location>
</feature>
<dbReference type="PANTHER" id="PTHR22722:SF14">
    <property type="entry name" value="MEGALIN, ISOFORM A"/>
    <property type="match status" value="1"/>
</dbReference>
<dbReference type="AlphaFoldDB" id="A0A423T7L7"/>
<evidence type="ECO:0000256" key="7">
    <source>
        <dbReference type="ARBA" id="ARBA00022737"/>
    </source>
</evidence>
<dbReference type="InterPro" id="IPR000033">
    <property type="entry name" value="LDLR_classB_rpt"/>
</dbReference>
<keyword evidence="20" id="KW-0449">Lipoprotein</keyword>
<keyword evidence="21" id="KW-1185">Reference proteome</keyword>
<dbReference type="SMART" id="SM00135">
    <property type="entry name" value="LY"/>
    <property type="match status" value="5"/>
</dbReference>
<dbReference type="Pfam" id="PF00058">
    <property type="entry name" value="Ldl_recept_b"/>
    <property type="match status" value="2"/>
</dbReference>
<feature type="disulfide bond" evidence="14">
    <location>
        <begin position="73"/>
        <end position="91"/>
    </location>
</feature>
<dbReference type="EMBL" id="QCYY01002158">
    <property type="protein sequence ID" value="ROT72430.1"/>
    <property type="molecule type" value="Genomic_DNA"/>
</dbReference>
<dbReference type="CDD" id="cd00054">
    <property type="entry name" value="EGF_CA"/>
    <property type="match status" value="1"/>
</dbReference>
<gene>
    <name evidence="20" type="ORF">C7M84_009195</name>
</gene>
<evidence type="ECO:0000256" key="6">
    <source>
        <dbReference type="ARBA" id="ARBA00022729"/>
    </source>
</evidence>
<evidence type="ECO:0000256" key="5">
    <source>
        <dbReference type="ARBA" id="ARBA00022692"/>
    </source>
</evidence>
<dbReference type="GO" id="GO:0005509">
    <property type="term" value="F:calcium ion binding"/>
    <property type="evidence" value="ECO:0007669"/>
    <property type="project" value="InterPro"/>
</dbReference>
<dbReference type="Gene3D" id="2.10.25.10">
    <property type="entry name" value="Laminin"/>
    <property type="match status" value="1"/>
</dbReference>
<dbReference type="GO" id="GO:0043235">
    <property type="term" value="C:receptor complex"/>
    <property type="evidence" value="ECO:0007669"/>
    <property type="project" value="TreeGrafter"/>
</dbReference>
<dbReference type="InterPro" id="IPR001881">
    <property type="entry name" value="EGF-like_Ca-bd_dom"/>
</dbReference>
<dbReference type="GO" id="GO:0042562">
    <property type="term" value="F:hormone binding"/>
    <property type="evidence" value="ECO:0007669"/>
    <property type="project" value="TreeGrafter"/>
</dbReference>
<dbReference type="PROSITE" id="PS01186">
    <property type="entry name" value="EGF_2"/>
    <property type="match status" value="1"/>
</dbReference>
<evidence type="ECO:0000256" key="9">
    <source>
        <dbReference type="ARBA" id="ARBA00022989"/>
    </source>
</evidence>
<feature type="disulfide bond" evidence="14">
    <location>
        <begin position="213"/>
        <end position="228"/>
    </location>
</feature>
<dbReference type="SUPFAM" id="SSF57196">
    <property type="entry name" value="EGF/Laminin"/>
    <property type="match status" value="2"/>
</dbReference>
<comment type="caution">
    <text evidence="20">The sequence shown here is derived from an EMBL/GenBank/DDBJ whole genome shotgun (WGS) entry which is preliminary data.</text>
</comment>
<dbReference type="InterPro" id="IPR026823">
    <property type="entry name" value="cEGF"/>
</dbReference>
<dbReference type="STRING" id="6689.A0A423T7L7"/>
<dbReference type="PRINTS" id="PR00261">
    <property type="entry name" value="LDLRECEPTOR"/>
</dbReference>
<dbReference type="SMART" id="SM00181">
    <property type="entry name" value="EGF"/>
    <property type="match status" value="4"/>
</dbReference>
<organism evidence="20 21">
    <name type="scientific">Penaeus vannamei</name>
    <name type="common">Whiteleg shrimp</name>
    <name type="synonym">Litopenaeus vannamei</name>
    <dbReference type="NCBI Taxonomy" id="6689"/>
    <lineage>
        <taxon>Eukaryota</taxon>
        <taxon>Metazoa</taxon>
        <taxon>Ecdysozoa</taxon>
        <taxon>Arthropoda</taxon>
        <taxon>Crustacea</taxon>
        <taxon>Multicrustacea</taxon>
        <taxon>Malacostraca</taxon>
        <taxon>Eumalacostraca</taxon>
        <taxon>Eucarida</taxon>
        <taxon>Decapoda</taxon>
        <taxon>Dendrobranchiata</taxon>
        <taxon>Penaeoidea</taxon>
        <taxon>Penaeidae</taxon>
        <taxon>Penaeus</taxon>
    </lineage>
</organism>
<dbReference type="InterPro" id="IPR000152">
    <property type="entry name" value="EGF-type_Asp/Asn_hydroxyl_site"/>
</dbReference>
<dbReference type="PROSITE" id="PS50068">
    <property type="entry name" value="LDLRA_2"/>
    <property type="match status" value="7"/>
</dbReference>
<keyword evidence="9 17" id="KW-1133">Transmembrane helix</keyword>
<evidence type="ECO:0000256" key="1">
    <source>
        <dbReference type="ARBA" id="ARBA00004479"/>
    </source>
</evidence>
<dbReference type="GO" id="GO:0006898">
    <property type="term" value="P:receptor-mediated endocytosis"/>
    <property type="evidence" value="ECO:0007669"/>
    <property type="project" value="TreeGrafter"/>
</dbReference>
<evidence type="ECO:0000256" key="10">
    <source>
        <dbReference type="ARBA" id="ARBA00023136"/>
    </source>
</evidence>
<feature type="chain" id="PRO_5019053517" evidence="18">
    <location>
        <begin position="16"/>
        <end position="857"/>
    </location>
</feature>
<evidence type="ECO:0000256" key="17">
    <source>
        <dbReference type="SAM" id="Phobius"/>
    </source>
</evidence>
<dbReference type="InterPro" id="IPR023415">
    <property type="entry name" value="LDLR_class-A_CS"/>
</dbReference>
<dbReference type="FunFam" id="2.120.10.30:FF:000241">
    <property type="entry name" value="Low-density lipoprotein receptor-related protein 6"/>
    <property type="match status" value="1"/>
</dbReference>
<feature type="repeat" description="LDL-receptor class B" evidence="15">
    <location>
        <begin position="581"/>
        <end position="625"/>
    </location>
</feature>
<comment type="subcellular location">
    <subcellularLocation>
        <location evidence="1">Membrane</location>
        <topology evidence="1">Single-pass type I membrane protein</topology>
    </subcellularLocation>
</comment>
<dbReference type="SMART" id="SM00179">
    <property type="entry name" value="EGF_CA"/>
    <property type="match status" value="1"/>
</dbReference>
<reference evidence="20 21" key="1">
    <citation type="submission" date="2018-04" db="EMBL/GenBank/DDBJ databases">
        <authorList>
            <person name="Zhang X."/>
            <person name="Yuan J."/>
            <person name="Li F."/>
            <person name="Xiang J."/>
        </authorList>
    </citation>
    <scope>NUCLEOTIDE SEQUENCE [LARGE SCALE GENOMIC DNA]</scope>
    <source>
        <tissue evidence="20">Muscle</tissue>
    </source>
</reference>
<feature type="transmembrane region" description="Helical" evidence="17">
    <location>
        <begin position="765"/>
        <end position="790"/>
    </location>
</feature>
<reference evidence="20 21" key="2">
    <citation type="submission" date="2019-01" db="EMBL/GenBank/DDBJ databases">
        <title>The decoding of complex shrimp genome reveals the adaptation for benthos swimmer, frequently molting mechanism and breeding impact on genome.</title>
        <authorList>
            <person name="Sun Y."/>
            <person name="Gao Y."/>
            <person name="Yu Y."/>
        </authorList>
    </citation>
    <scope>NUCLEOTIDE SEQUENCE [LARGE SCALE GENOMIC DNA]</scope>
    <source>
        <tissue evidence="20">Muscle</tissue>
    </source>
</reference>
<feature type="disulfide bond" evidence="14">
    <location>
        <begin position="19"/>
        <end position="31"/>
    </location>
</feature>
<dbReference type="InterPro" id="IPR011042">
    <property type="entry name" value="6-blade_b-propeller_TolB-like"/>
</dbReference>
<accession>A0A423T7L7</accession>
<name>A0A423T7L7_PENVA</name>
<feature type="region of interest" description="Disordered" evidence="16">
    <location>
        <begin position="175"/>
        <end position="195"/>
    </location>
</feature>
<dbReference type="PROSITE" id="PS00010">
    <property type="entry name" value="ASX_HYDROXYL"/>
    <property type="match status" value="1"/>
</dbReference>
<dbReference type="FunFam" id="2.10.25.10:FF:000009">
    <property type="entry name" value="Low-density lipoprotein receptor isoform 1"/>
    <property type="match status" value="1"/>
</dbReference>
<feature type="disulfide bond" evidence="14">
    <location>
        <begin position="232"/>
        <end position="244"/>
    </location>
</feature>
<dbReference type="Pfam" id="PF00057">
    <property type="entry name" value="Ldl_recept_a"/>
    <property type="match status" value="7"/>
</dbReference>
<comment type="caution">
    <text evidence="14">Lacks conserved residue(s) required for the propagation of feature annotation.</text>
</comment>
<comment type="similarity">
    <text evidence="2">Belongs to the LDLR family.</text>
</comment>
<dbReference type="Pfam" id="PF12662">
    <property type="entry name" value="cEGF"/>
    <property type="match status" value="1"/>
</dbReference>
<evidence type="ECO:0000256" key="16">
    <source>
        <dbReference type="SAM" id="MobiDB-lite"/>
    </source>
</evidence>
<keyword evidence="7" id="KW-0677">Repeat</keyword>
<keyword evidence="5 17" id="KW-0812">Transmembrane</keyword>
<evidence type="ECO:0000259" key="19">
    <source>
        <dbReference type="PROSITE" id="PS01186"/>
    </source>
</evidence>
<dbReference type="SMART" id="SM00192">
    <property type="entry name" value="LDLa"/>
    <property type="match status" value="7"/>
</dbReference>
<feature type="disulfide bond" evidence="14">
    <location>
        <begin position="239"/>
        <end position="257"/>
    </location>
</feature>
<feature type="disulfide bond" evidence="14">
    <location>
        <begin position="251"/>
        <end position="266"/>
    </location>
</feature>
<feature type="disulfide bond" evidence="14">
    <location>
        <begin position="165"/>
        <end position="180"/>
    </location>
</feature>
<keyword evidence="6 18" id="KW-0732">Signal</keyword>
<dbReference type="Gene3D" id="4.10.400.10">
    <property type="entry name" value="Low-density Lipoprotein Receptor"/>
    <property type="match status" value="7"/>
</dbReference>
<proteinExistence type="inferred from homology"/>
<feature type="disulfide bond" evidence="14">
    <location>
        <begin position="124"/>
        <end position="139"/>
    </location>
</feature>
<dbReference type="OrthoDB" id="664115at2759"/>
<feature type="domain" description="EGF-like" evidence="19">
    <location>
        <begin position="342"/>
        <end position="356"/>
    </location>
</feature>
<dbReference type="FunFam" id="4.10.400.10:FF:000002">
    <property type="entry name" value="Low-density lipoprotein receptor-related protein 1"/>
    <property type="match status" value="1"/>
</dbReference>
<protein>
    <submittedName>
        <fullName evidence="20">Lipoprotein receptor 2A</fullName>
    </submittedName>
</protein>
<dbReference type="FunFam" id="4.10.400.10:FF:000011">
    <property type="entry name" value="Low-density lipoprotein receptor-related protein 1"/>
    <property type="match status" value="1"/>
</dbReference>
<keyword evidence="10 17" id="KW-0472">Membrane</keyword>
<keyword evidence="12 20" id="KW-0675">Receptor</keyword>
<dbReference type="InterPro" id="IPR000742">
    <property type="entry name" value="EGF"/>
</dbReference>
<evidence type="ECO:0000256" key="4">
    <source>
        <dbReference type="ARBA" id="ARBA00022583"/>
    </source>
</evidence>
<keyword evidence="3" id="KW-0245">EGF-like domain</keyword>
<sequence>MKILLLTLSASASLATLVCRESEFSCDGSRCIPRKWLCDGDPDCTDGTDELTTNCPAKASDGGRTCRASEFQCGNGNCIPQTWKCDGQDDCRDNTDEESCEKTCRDTQFQCVSDKQCITKKWRCDNQKDCQDGSDEENCEEEVATVPPHMFRCASGITIPTRWLCDGEEDCTEGSDEKNCPGGEANKPQEKSDPCRDNEFQCGAYCVMATWVCDGGVDCPNGEDEANCDKECPESHFTCNNKQCILGHLRCNGEKECADGSDESDCPKVPAVTDAPKVECNLTSHFLCSLNKCIHRRNLCNGRNDCGDWQDESEEECGVNECERNNGGCTHLCVDSRESYHCECRTGYRLVGKYTCEDIDECLEVPGTCSSSAPTRTELPLLCLPGYDATLATTPAARPRQESPTSSSLTGSLASVYDIRSLRLRDNDMTSVVSDAREATALDYLFTGHQIIWSDNKENQIIRANITTPEEREVLVTGEQVSADGLAVDWIHNHIYYTDTGNFKIRLVSWDAKWSKTIVQEELGQPRAIVVSPLDGYVFWTDWGMSPKIERAGLDGEGRTAIVTAPHVYWPNGITIDLPNNDLYWCDGKLNTISKARLDGTQIEVVLFSPSVLRLPYSITVFEDRLYWTDWSQLALYSANKFNGEDIHNVSAGHLLESPKVVHVFHEYRQPSGENVCDGHTCSHLCIRSPMGMAKCMCPDGLLLSTRDSISCLEGELPDIMEPSSEPVNPMIPVLPSDFDYSNEEIIPLETNKYEKIQTLEGSNFSVIFAVGVGSAVVLAIVVMVLVGLWRKRVAAEVPHMRFPNPVYRKTTDEEMDGGGYIIGHDDLLFKPQAVQYSEGPDIPEGDSDDTPLAPKK</sequence>
<evidence type="ECO:0000256" key="14">
    <source>
        <dbReference type="PROSITE-ProRule" id="PRU00124"/>
    </source>
</evidence>
<dbReference type="GO" id="GO:0016324">
    <property type="term" value="C:apical plasma membrane"/>
    <property type="evidence" value="ECO:0007669"/>
    <property type="project" value="TreeGrafter"/>
</dbReference>
<evidence type="ECO:0000256" key="15">
    <source>
        <dbReference type="PROSITE-ProRule" id="PRU00461"/>
    </source>
</evidence>
<keyword evidence="13" id="KW-0325">Glycoprotein</keyword>
<keyword evidence="8" id="KW-0106">Calcium</keyword>
<dbReference type="SUPFAM" id="SSF57424">
    <property type="entry name" value="LDL receptor-like module"/>
    <property type="match status" value="7"/>
</dbReference>
<dbReference type="FunFam" id="4.10.400.10:FF:000005">
    <property type="entry name" value="low-density lipoprotein receptor-related protein 1B"/>
    <property type="match status" value="1"/>
</dbReference>
<feature type="repeat" description="LDL-receptor class B" evidence="15">
    <location>
        <begin position="536"/>
        <end position="580"/>
    </location>
</feature>
<dbReference type="InterPro" id="IPR002172">
    <property type="entry name" value="LDrepeatLR_classA_rpt"/>
</dbReference>
<evidence type="ECO:0000256" key="13">
    <source>
        <dbReference type="ARBA" id="ARBA00023180"/>
    </source>
</evidence>
<feature type="disulfide bond" evidence="14">
    <location>
        <begin position="66"/>
        <end position="78"/>
    </location>
</feature>
<dbReference type="CDD" id="cd00112">
    <property type="entry name" value="LDLa"/>
    <property type="match status" value="7"/>
</dbReference>
<feature type="disulfide bond" evidence="14">
    <location>
        <begin position="288"/>
        <end position="306"/>
    </location>
</feature>
<dbReference type="PANTHER" id="PTHR22722">
    <property type="entry name" value="LOW-DENSITY LIPOPROTEIN RECEPTOR-RELATED PROTEIN 2-RELATED"/>
    <property type="match status" value="1"/>
</dbReference>